<accession>A0AAN8WQ56</accession>
<feature type="coiled-coil region" evidence="1">
    <location>
        <begin position="442"/>
        <end position="469"/>
    </location>
</feature>
<name>A0AAN8WQ56_HALRR</name>
<dbReference type="EMBL" id="JAXCGZ010015475">
    <property type="protein sequence ID" value="KAK7070215.1"/>
    <property type="molecule type" value="Genomic_DNA"/>
</dbReference>
<dbReference type="Gene3D" id="1.20.1170.10">
    <property type="match status" value="1"/>
</dbReference>
<keyword evidence="1" id="KW-0175">Coiled coil</keyword>
<evidence type="ECO:0000313" key="3">
    <source>
        <dbReference type="Proteomes" id="UP001381693"/>
    </source>
</evidence>
<gene>
    <name evidence="2" type="ORF">SK128_013440</name>
</gene>
<dbReference type="Proteomes" id="UP001381693">
    <property type="component" value="Unassembled WGS sequence"/>
</dbReference>
<sequence>MDRILRMYCKIRRPKTQWLALGVISLLMQTLIVHSSPVSLRRSSSTIYISSFKSSVKDRRQNDNFISNDEAAVPNAIKLNRNKEYEGTQTDIINGINYNIDERLNAVSNSSYSPETSSELPITNYRIGCIKEEIDILAENIQDICSCFTDIDNYAKKVISMEKVRVPSFKDVYGLKDIITHYNDHVKVAKHHCYPWRRDVSHAGSIVRSVKEMITEAQEFSPKIKHDFAKIQRLVADVVKDHEYIIDPDSHLTKAENESGETVKNSITRNDFYLSNTIITFNASKGAEMRNNIEDNIVSKAKHEVEALIDYLEGIRNAAAVEKRKVGHIRSRLRKFRENLLRDATAFKKHRAYSQNGIRSLKRERDSNNQELVSIQRDIQELRRWTGEERNQILHLKNEIHFGQNELRILDHNFKKLKASKPRKCLRVVPIPGSNTKIQMVRDARTKENERLEQKRAVVQERMELVKSLQSQMADGNKKIAYYQKRISHHLTRSKQIEDELDYFSKFVVNLQKVEQEADQILPLIEKAITGISQLKNIFGVVKQDLEAVVEKAKQAKSEIDILNVKYLIYGEIRSLECKWEQANEKIVLLGQCSRELDEIGEGSP</sequence>
<organism evidence="2 3">
    <name type="scientific">Halocaridina rubra</name>
    <name type="common">Hawaiian red shrimp</name>
    <dbReference type="NCBI Taxonomy" id="373956"/>
    <lineage>
        <taxon>Eukaryota</taxon>
        <taxon>Metazoa</taxon>
        <taxon>Ecdysozoa</taxon>
        <taxon>Arthropoda</taxon>
        <taxon>Crustacea</taxon>
        <taxon>Multicrustacea</taxon>
        <taxon>Malacostraca</taxon>
        <taxon>Eumalacostraca</taxon>
        <taxon>Eucarida</taxon>
        <taxon>Decapoda</taxon>
        <taxon>Pleocyemata</taxon>
        <taxon>Caridea</taxon>
        <taxon>Atyoidea</taxon>
        <taxon>Atyidae</taxon>
        <taxon>Halocaridina</taxon>
    </lineage>
</organism>
<keyword evidence="3" id="KW-1185">Reference proteome</keyword>
<protein>
    <submittedName>
        <fullName evidence="2">Uncharacterized protein</fullName>
    </submittedName>
</protein>
<proteinExistence type="predicted"/>
<evidence type="ECO:0000256" key="1">
    <source>
        <dbReference type="SAM" id="Coils"/>
    </source>
</evidence>
<reference evidence="2 3" key="1">
    <citation type="submission" date="2023-11" db="EMBL/GenBank/DDBJ databases">
        <title>Halocaridina rubra genome assembly.</title>
        <authorList>
            <person name="Smith C."/>
        </authorList>
    </citation>
    <scope>NUCLEOTIDE SEQUENCE [LARGE SCALE GENOMIC DNA]</scope>
    <source>
        <strain evidence="2">EP-1</strain>
        <tissue evidence="2">Whole</tissue>
    </source>
</reference>
<comment type="caution">
    <text evidence="2">The sequence shown here is derived from an EMBL/GenBank/DDBJ whole genome shotgun (WGS) entry which is preliminary data.</text>
</comment>
<evidence type="ECO:0000313" key="2">
    <source>
        <dbReference type="EMBL" id="KAK7070215.1"/>
    </source>
</evidence>
<dbReference type="AlphaFoldDB" id="A0AAN8WQ56"/>